<keyword evidence="2" id="KW-1185">Reference proteome</keyword>
<dbReference type="Proteomes" id="UP001241603">
    <property type="component" value="Unassembled WGS sequence"/>
</dbReference>
<accession>A0ABU0H6N5</accession>
<comment type="caution">
    <text evidence="1">The sequence shown here is derived from an EMBL/GenBank/DDBJ whole genome shotgun (WGS) entry which is preliminary data.</text>
</comment>
<organism evidence="1 2">
    <name type="scientific">Kaistia dalseonensis</name>
    <dbReference type="NCBI Taxonomy" id="410840"/>
    <lineage>
        <taxon>Bacteria</taxon>
        <taxon>Pseudomonadati</taxon>
        <taxon>Pseudomonadota</taxon>
        <taxon>Alphaproteobacteria</taxon>
        <taxon>Hyphomicrobiales</taxon>
        <taxon>Kaistiaceae</taxon>
        <taxon>Kaistia</taxon>
    </lineage>
</organism>
<dbReference type="RefSeq" id="WP_266348897.1">
    <property type="nucleotide sequence ID" value="NZ_JAPKNG010000003.1"/>
</dbReference>
<reference evidence="1 2" key="1">
    <citation type="submission" date="2023-07" db="EMBL/GenBank/DDBJ databases">
        <title>Genomic Encyclopedia of Type Strains, Phase IV (KMG-IV): sequencing the most valuable type-strain genomes for metagenomic binning, comparative biology and taxonomic classification.</title>
        <authorList>
            <person name="Goeker M."/>
        </authorList>
    </citation>
    <scope>NUCLEOTIDE SEQUENCE [LARGE SCALE GENOMIC DNA]</scope>
    <source>
        <strain evidence="1 2">B6-8</strain>
    </source>
</reference>
<evidence type="ECO:0008006" key="3">
    <source>
        <dbReference type="Google" id="ProtNLM"/>
    </source>
</evidence>
<sequence length="74" mass="7175">MSASQVVGTVTGGAGKNSVRVTVDAAAFVAKGSTPDASATTATSATDAKRYLAAGTSIDLILYAGQKIAVLAAS</sequence>
<evidence type="ECO:0000313" key="1">
    <source>
        <dbReference type="EMBL" id="MDQ0437973.1"/>
    </source>
</evidence>
<protein>
    <recommendedName>
        <fullName evidence="3">DUF5666 domain-containing protein</fullName>
    </recommendedName>
</protein>
<gene>
    <name evidence="1" type="ORF">QO014_002365</name>
</gene>
<name>A0ABU0H6N5_9HYPH</name>
<dbReference type="EMBL" id="JAUSVO010000003">
    <property type="protein sequence ID" value="MDQ0437973.1"/>
    <property type="molecule type" value="Genomic_DNA"/>
</dbReference>
<proteinExistence type="predicted"/>
<evidence type="ECO:0000313" key="2">
    <source>
        <dbReference type="Proteomes" id="UP001241603"/>
    </source>
</evidence>